<gene>
    <name evidence="1" type="ORF">LCGC14_2667290</name>
</gene>
<dbReference type="Gene3D" id="3.30.420.280">
    <property type="match status" value="1"/>
</dbReference>
<dbReference type="AlphaFoldDB" id="A0A0F9C096"/>
<reference evidence="1" key="1">
    <citation type="journal article" date="2015" name="Nature">
        <title>Complex archaea that bridge the gap between prokaryotes and eukaryotes.</title>
        <authorList>
            <person name="Spang A."/>
            <person name="Saw J.H."/>
            <person name="Jorgensen S.L."/>
            <person name="Zaremba-Niedzwiedzka K."/>
            <person name="Martijn J."/>
            <person name="Lind A.E."/>
            <person name="van Eijk R."/>
            <person name="Schleper C."/>
            <person name="Guy L."/>
            <person name="Ettema T.J."/>
        </authorList>
    </citation>
    <scope>NUCLEOTIDE SEQUENCE</scope>
</reference>
<accession>A0A0F9C096</accession>
<name>A0A0F9C096_9ZZZZ</name>
<sequence>MTRAGGITWHREIGLCGRGDYLAATANYDLFKIKLLPELLEYFVGDLGIGRYWAGDRIIEIAKNLKPGHFTAKTKDSPMWARIILRSAQAEAGLESGTIKAAALDEADHPDFNRAAWEGVQRRLSINQGRCLFTTSLYHWGWLKHDIYDPWKAGATDIDVIQFDSIENPSFPMEEYRRMEGIMPRWKFNLLYRGIYEKPAGLIYDSFDDVVCKIKRFPLHKDWPRYVGHDFGLANPAAMFYAQDPGTGLIYAYHEYLPGQGRSPYEHVEEFKRITEGVNVINRTGGSHQEEENRQAYAAQGWSIKEPKWNKVETQIDKVYALHKLNKIMVFDDLVNYLGEKMSYSRKLDDDYKPTEEIDDKAAFHLMDAERYILRDFTPETVETGDGEVTEY</sequence>
<protein>
    <recommendedName>
        <fullName evidence="2">Phage terminase large subunit N-terminal domain-containing protein</fullName>
    </recommendedName>
</protein>
<evidence type="ECO:0008006" key="2">
    <source>
        <dbReference type="Google" id="ProtNLM"/>
    </source>
</evidence>
<comment type="caution">
    <text evidence="1">The sequence shown here is derived from an EMBL/GenBank/DDBJ whole genome shotgun (WGS) entry which is preliminary data.</text>
</comment>
<proteinExistence type="predicted"/>
<evidence type="ECO:0000313" key="1">
    <source>
        <dbReference type="EMBL" id="KKK95989.1"/>
    </source>
</evidence>
<dbReference type="EMBL" id="LAZR01046675">
    <property type="protein sequence ID" value="KKK95989.1"/>
    <property type="molecule type" value="Genomic_DNA"/>
</dbReference>
<organism evidence="1">
    <name type="scientific">marine sediment metagenome</name>
    <dbReference type="NCBI Taxonomy" id="412755"/>
    <lineage>
        <taxon>unclassified sequences</taxon>
        <taxon>metagenomes</taxon>
        <taxon>ecological metagenomes</taxon>
    </lineage>
</organism>